<dbReference type="GO" id="GO:0005506">
    <property type="term" value="F:iron ion binding"/>
    <property type="evidence" value="ECO:0007669"/>
    <property type="project" value="InterPro"/>
</dbReference>
<dbReference type="GO" id="GO:0016125">
    <property type="term" value="P:sterol metabolic process"/>
    <property type="evidence" value="ECO:0007669"/>
    <property type="project" value="TreeGrafter"/>
</dbReference>
<evidence type="ECO:0000256" key="1">
    <source>
        <dbReference type="ARBA" id="ARBA00022723"/>
    </source>
</evidence>
<dbReference type="Proteomes" id="UP000287651">
    <property type="component" value="Unassembled WGS sequence"/>
</dbReference>
<dbReference type="Gene3D" id="1.10.630.10">
    <property type="entry name" value="Cytochrome P450"/>
    <property type="match status" value="1"/>
</dbReference>
<dbReference type="SUPFAM" id="SSF48264">
    <property type="entry name" value="Cytochrome P450"/>
    <property type="match status" value="1"/>
</dbReference>
<dbReference type="InterPro" id="IPR036396">
    <property type="entry name" value="Cyt_P450_sf"/>
</dbReference>
<gene>
    <name evidence="3" type="ORF">B296_00032141</name>
</gene>
<proteinExistence type="predicted"/>
<dbReference type="GO" id="GO:0004497">
    <property type="term" value="F:monooxygenase activity"/>
    <property type="evidence" value="ECO:0007669"/>
    <property type="project" value="InterPro"/>
</dbReference>
<dbReference type="GO" id="GO:0016132">
    <property type="term" value="P:brassinosteroid biosynthetic process"/>
    <property type="evidence" value="ECO:0007669"/>
    <property type="project" value="TreeGrafter"/>
</dbReference>
<reference evidence="3 4" key="1">
    <citation type="journal article" date="2014" name="Agronomy (Basel)">
        <title>A Draft Genome Sequence for Ensete ventricosum, the Drought-Tolerant Tree Against Hunger.</title>
        <authorList>
            <person name="Harrison J."/>
            <person name="Moore K.A."/>
            <person name="Paszkiewicz K."/>
            <person name="Jones T."/>
            <person name="Grant M."/>
            <person name="Ambacheew D."/>
            <person name="Muzemil S."/>
            <person name="Studholme D.J."/>
        </authorList>
    </citation>
    <scope>NUCLEOTIDE SEQUENCE [LARGE SCALE GENOMIC DNA]</scope>
</reference>
<accession>A0A426YKP5</accession>
<sequence length="85" mass="9845">MLDSLLKMDNSSRGKLDDEQIIDLIIALVYSGYETVSTTSMMAVKYLHDHPGVLMELRHLEIRKGKSREDAIDWNDYKSMRFTHA</sequence>
<comment type="caution">
    <text evidence="3">The sequence shown here is derived from an EMBL/GenBank/DDBJ whole genome shotgun (WGS) entry which is preliminary data.</text>
</comment>
<dbReference type="GO" id="GO:0016705">
    <property type="term" value="F:oxidoreductase activity, acting on paired donors, with incorporation or reduction of molecular oxygen"/>
    <property type="evidence" value="ECO:0007669"/>
    <property type="project" value="InterPro"/>
</dbReference>
<dbReference type="EMBL" id="AMZH03011781">
    <property type="protein sequence ID" value="RRT52236.1"/>
    <property type="molecule type" value="Genomic_DNA"/>
</dbReference>
<organism evidence="3 4">
    <name type="scientific">Ensete ventricosum</name>
    <name type="common">Abyssinian banana</name>
    <name type="synonym">Musa ensete</name>
    <dbReference type="NCBI Taxonomy" id="4639"/>
    <lineage>
        <taxon>Eukaryota</taxon>
        <taxon>Viridiplantae</taxon>
        <taxon>Streptophyta</taxon>
        <taxon>Embryophyta</taxon>
        <taxon>Tracheophyta</taxon>
        <taxon>Spermatophyta</taxon>
        <taxon>Magnoliopsida</taxon>
        <taxon>Liliopsida</taxon>
        <taxon>Zingiberales</taxon>
        <taxon>Musaceae</taxon>
        <taxon>Ensete</taxon>
    </lineage>
</organism>
<name>A0A426YKP5_ENSVE</name>
<feature type="non-terminal residue" evidence="3">
    <location>
        <position position="85"/>
    </location>
</feature>
<protein>
    <recommendedName>
        <fullName evidence="5">Cytochrome P450</fullName>
    </recommendedName>
</protein>
<evidence type="ECO:0000313" key="4">
    <source>
        <dbReference type="Proteomes" id="UP000287651"/>
    </source>
</evidence>
<evidence type="ECO:0000256" key="2">
    <source>
        <dbReference type="ARBA" id="ARBA00023004"/>
    </source>
</evidence>
<evidence type="ECO:0000313" key="3">
    <source>
        <dbReference type="EMBL" id="RRT52236.1"/>
    </source>
</evidence>
<dbReference type="PANTHER" id="PTHR24286:SF169">
    <property type="entry name" value="CYTOCHROME P450 85A1"/>
    <property type="match status" value="1"/>
</dbReference>
<dbReference type="Pfam" id="PF00067">
    <property type="entry name" value="p450"/>
    <property type="match status" value="1"/>
</dbReference>
<dbReference type="InterPro" id="IPR001128">
    <property type="entry name" value="Cyt_P450"/>
</dbReference>
<dbReference type="AlphaFoldDB" id="A0A426YKP5"/>
<dbReference type="GO" id="GO:0010268">
    <property type="term" value="P:brassinosteroid homeostasis"/>
    <property type="evidence" value="ECO:0007669"/>
    <property type="project" value="TreeGrafter"/>
</dbReference>
<keyword evidence="1" id="KW-0479">Metal-binding</keyword>
<dbReference type="GO" id="GO:0020037">
    <property type="term" value="F:heme binding"/>
    <property type="evidence" value="ECO:0007669"/>
    <property type="project" value="InterPro"/>
</dbReference>
<evidence type="ECO:0008006" key="5">
    <source>
        <dbReference type="Google" id="ProtNLM"/>
    </source>
</evidence>
<dbReference type="PANTHER" id="PTHR24286">
    <property type="entry name" value="CYTOCHROME P450 26"/>
    <property type="match status" value="1"/>
</dbReference>
<keyword evidence="2" id="KW-0408">Iron</keyword>